<sequence length="415" mass="42633">MRFHALSADHKSLSLLDRNTCNMERHALQIVLLAFLLAAAVPCAASEASGSEPEPDFTVTISKEGIAENSQREFSLGPSATLRVVDETGKATLLPAPSAAGDSEAGQYSVAYVFENGQCNFEKTVAYKDAFPGYSQQLWVRTGTEAGTEEVVAGEVGNYTFTNPPDEYLSGGFSFCVRFTSIPAATSTTTPSPITTSLATTVRPSASSDGSSSDPTLGGASGNAAGPGNQDGHGSDGEAQTEDKRPVEEEVERPGVPASPSHVQEESGLRGSVPDHTVAGSSESQVASEHTSSSIATTPSRSSSDLTNEEQTTPNMVITTSPTLADSSLPSGTKGPSTAPAPLSTLEISASLGSSDNKGADGDGHARLRRLSDSEASEAKYLTIVVHSAAYGSTAGTSLVAASVLAMTASVLSSF</sequence>
<feature type="signal peptide" evidence="2">
    <location>
        <begin position="1"/>
        <end position="45"/>
    </location>
</feature>
<feature type="compositionally biased region" description="Low complexity" evidence="1">
    <location>
        <begin position="186"/>
        <end position="214"/>
    </location>
</feature>
<protein>
    <recommendedName>
        <fullName evidence="6">Toxoplasma gondii family A protein</fullName>
    </recommendedName>
</protein>
<dbReference type="Proteomes" id="UP000007494">
    <property type="component" value="Chromosome VI"/>
</dbReference>
<dbReference type="eggNOG" id="ENOG502TMF0">
    <property type="taxonomic scope" value="Eukaryota"/>
</dbReference>
<dbReference type="GeneID" id="13444790"/>
<organism evidence="3 5">
    <name type="scientific">Neospora caninum (strain Liverpool)</name>
    <dbReference type="NCBI Taxonomy" id="572307"/>
    <lineage>
        <taxon>Eukaryota</taxon>
        <taxon>Sar</taxon>
        <taxon>Alveolata</taxon>
        <taxon>Apicomplexa</taxon>
        <taxon>Conoidasida</taxon>
        <taxon>Coccidia</taxon>
        <taxon>Eucoccidiorida</taxon>
        <taxon>Eimeriorina</taxon>
        <taxon>Sarcocystidae</taxon>
        <taxon>Neospora</taxon>
    </lineage>
</organism>
<dbReference type="EMBL" id="FR823387">
    <property type="protein sequence ID" value="CBZ52003.1"/>
    <property type="molecule type" value="Genomic_DNA"/>
</dbReference>
<evidence type="ECO:0008006" key="6">
    <source>
        <dbReference type="Google" id="ProtNLM"/>
    </source>
</evidence>
<evidence type="ECO:0000313" key="5">
    <source>
        <dbReference type="Proteomes" id="UP000007494"/>
    </source>
</evidence>
<proteinExistence type="predicted"/>
<dbReference type="RefSeq" id="XP_003882035.1">
    <property type="nucleotide sequence ID" value="XM_003881986.1"/>
</dbReference>
<feature type="compositionally biased region" description="Polar residues" evidence="1">
    <location>
        <begin position="279"/>
        <end position="290"/>
    </location>
</feature>
<gene>
    <name evidence="4" type="ORF">BN1204_017940</name>
    <name evidence="3" type="ORF">NCLIV_017940</name>
</gene>
<dbReference type="EMBL" id="LN714480">
    <property type="protein sequence ID" value="CEL65964.1"/>
    <property type="molecule type" value="Genomic_DNA"/>
</dbReference>
<keyword evidence="5" id="KW-1185">Reference proteome</keyword>
<evidence type="ECO:0000256" key="1">
    <source>
        <dbReference type="SAM" id="MobiDB-lite"/>
    </source>
</evidence>
<name>F0VE59_NEOCL</name>
<dbReference type="OMA" id="ENSVFHP"/>
<feature type="compositionally biased region" description="Polar residues" evidence="1">
    <location>
        <begin position="305"/>
        <end position="336"/>
    </location>
</feature>
<evidence type="ECO:0000313" key="3">
    <source>
        <dbReference type="EMBL" id="CBZ52003.1"/>
    </source>
</evidence>
<accession>F0VE59</accession>
<dbReference type="AlphaFoldDB" id="F0VE59"/>
<reference evidence="3" key="1">
    <citation type="submission" date="2011-02" db="EMBL/GenBank/DDBJ databases">
        <authorList>
            <person name="Aslett M."/>
        </authorList>
    </citation>
    <scope>NUCLEOTIDE SEQUENCE</scope>
    <source>
        <strain evidence="3">Liverpool</strain>
    </source>
</reference>
<dbReference type="InParanoid" id="F0VE59"/>
<reference evidence="4" key="4">
    <citation type="journal article" date="2015" name="PLoS ONE">
        <title>Comprehensive Evaluation of Toxoplasma gondii VEG and Neospora caninum LIV Genomes with Tachyzoite Stage Transcriptome and Proteome Defines Novel Transcript Features.</title>
        <authorList>
            <person name="Ramaprasad A."/>
            <person name="Mourier T."/>
            <person name="Naeem R."/>
            <person name="Malas T.B."/>
            <person name="Moussa E."/>
            <person name="Panigrahi A."/>
            <person name="Vermont S.J."/>
            <person name="Otto T.D."/>
            <person name="Wastling J."/>
            <person name="Pain A."/>
        </authorList>
    </citation>
    <scope>NUCLEOTIDE SEQUENCE</scope>
    <source>
        <strain evidence="4">Liverpool</strain>
    </source>
</reference>
<reference evidence="5" key="3">
    <citation type="journal article" date="2012" name="PLoS Pathog.">
        <title>Comparative genomics of the apicomplexan parasites Toxoplasma gondii and Neospora caninum: Coccidia differing in host range and transmission strategy.</title>
        <authorList>
            <person name="Reid A.J."/>
            <person name="Vermont S.J."/>
            <person name="Cotton J.A."/>
            <person name="Harris D."/>
            <person name="Hill-Cawthorne G.A."/>
            <person name="Konen-Waisman S."/>
            <person name="Latham S.M."/>
            <person name="Mourier T."/>
            <person name="Norton R."/>
            <person name="Quail M.A."/>
            <person name="Sanders M."/>
            <person name="Shanmugam D."/>
            <person name="Sohal A."/>
            <person name="Wasmuth J.D."/>
            <person name="Brunk B."/>
            <person name="Grigg M.E."/>
            <person name="Howard J.C."/>
            <person name="Parkinson J."/>
            <person name="Roos D.S."/>
            <person name="Trees A.J."/>
            <person name="Berriman M."/>
            <person name="Pain A."/>
            <person name="Wastling J.M."/>
        </authorList>
    </citation>
    <scope>NUCLEOTIDE SEQUENCE [LARGE SCALE GENOMIC DNA]</scope>
    <source>
        <strain evidence="5">Liverpool</strain>
    </source>
</reference>
<evidence type="ECO:0000256" key="2">
    <source>
        <dbReference type="SAM" id="SignalP"/>
    </source>
</evidence>
<reference evidence="3" key="2">
    <citation type="submission" date="2011-03" db="EMBL/GenBank/DDBJ databases">
        <title>Comparative genomics and transcriptomics of Neospora caninum and Toxoplasma gondii.</title>
        <authorList>
            <person name="Reid A.J."/>
            <person name="Sohal A."/>
            <person name="Harris D."/>
            <person name="Quail M."/>
            <person name="Sanders M."/>
            <person name="Berriman M."/>
            <person name="Wastling J.M."/>
            <person name="Pain A."/>
        </authorList>
    </citation>
    <scope>NUCLEOTIDE SEQUENCE</scope>
    <source>
        <strain evidence="3">Liverpool</strain>
    </source>
</reference>
<feature type="chain" id="PRO_5007655012" description="Toxoplasma gondii family A protein" evidence="2">
    <location>
        <begin position="46"/>
        <end position="415"/>
    </location>
</feature>
<keyword evidence="2" id="KW-0732">Signal</keyword>
<dbReference type="VEuPathDB" id="ToxoDB:NCLIV_017940"/>
<dbReference type="OrthoDB" id="331226at2759"/>
<feature type="compositionally biased region" description="Polar residues" evidence="1">
    <location>
        <begin position="346"/>
        <end position="357"/>
    </location>
</feature>
<feature type="compositionally biased region" description="Low complexity" evidence="1">
    <location>
        <begin position="291"/>
        <end position="304"/>
    </location>
</feature>
<feature type="region of interest" description="Disordered" evidence="1">
    <location>
        <begin position="186"/>
        <end position="365"/>
    </location>
</feature>
<evidence type="ECO:0000313" key="4">
    <source>
        <dbReference type="EMBL" id="CEL65964.1"/>
    </source>
</evidence>
<feature type="compositionally biased region" description="Basic and acidic residues" evidence="1">
    <location>
        <begin position="233"/>
        <end position="248"/>
    </location>
</feature>